<dbReference type="RefSeq" id="WP_013513678.1">
    <property type="nucleotide sequence ID" value="NC_014844.1"/>
</dbReference>
<proteinExistence type="inferred from homology"/>
<evidence type="ECO:0000259" key="3">
    <source>
        <dbReference type="Pfam" id="PF12850"/>
    </source>
</evidence>
<comment type="cofactor">
    <cofactor evidence="2">
        <name>a divalent metal cation</name>
        <dbReference type="ChEBI" id="CHEBI:60240"/>
    </cofactor>
</comment>
<feature type="domain" description="Calcineurin-like phosphoesterase" evidence="3">
    <location>
        <begin position="1"/>
        <end position="142"/>
    </location>
</feature>
<dbReference type="InterPro" id="IPR024654">
    <property type="entry name" value="Calcineurin-like_PHP_lpxH"/>
</dbReference>
<dbReference type="KEGG" id="das:Daes_0730"/>
<keyword evidence="5" id="KW-1185">Reference proteome</keyword>
<dbReference type="InterPro" id="IPR000979">
    <property type="entry name" value="Phosphodiesterase_MJ0936/Vps29"/>
</dbReference>
<dbReference type="EMBL" id="CP002431">
    <property type="protein sequence ID" value="ADU61747.1"/>
    <property type="molecule type" value="Genomic_DNA"/>
</dbReference>
<organism evidence="4 5">
    <name type="scientific">Pseudodesulfovibrio aespoeensis (strain ATCC 700646 / DSM 10631 / Aspo-2)</name>
    <name type="common">Desulfovibrio aespoeensis</name>
    <dbReference type="NCBI Taxonomy" id="643562"/>
    <lineage>
        <taxon>Bacteria</taxon>
        <taxon>Pseudomonadati</taxon>
        <taxon>Thermodesulfobacteriota</taxon>
        <taxon>Desulfovibrionia</taxon>
        <taxon>Desulfovibrionales</taxon>
        <taxon>Desulfovibrionaceae</taxon>
    </lineage>
</organism>
<evidence type="ECO:0000256" key="2">
    <source>
        <dbReference type="RuleBase" id="RU362039"/>
    </source>
</evidence>
<dbReference type="Pfam" id="PF12850">
    <property type="entry name" value="Metallophos_2"/>
    <property type="match status" value="1"/>
</dbReference>
<sequence length="159" mass="17484">MKIAVISDTHMGDLPGWLDRVYEQWLGPADVLIHCGDITSFQTWSYFMRHDRFICVRGNCDWDPNLVGQLEPMVTASVGPLTVGVAHGWGARSLVPVTVVQAFGPGCDLICYGHTHCRDWSLVEGVRVVNPGSLGEVGSMAEITVSDQGDMDCRFIDVF</sequence>
<dbReference type="HOGENOM" id="CLU_063749_2_1_7"/>
<dbReference type="NCBIfam" id="TIGR00040">
    <property type="entry name" value="yfcE"/>
    <property type="match status" value="1"/>
</dbReference>
<name>E6VZN3_PSEA9</name>
<evidence type="ECO:0000256" key="1">
    <source>
        <dbReference type="ARBA" id="ARBA00008950"/>
    </source>
</evidence>
<evidence type="ECO:0000313" key="5">
    <source>
        <dbReference type="Proteomes" id="UP000002191"/>
    </source>
</evidence>
<keyword evidence="2" id="KW-0479">Metal-binding</keyword>
<comment type="similarity">
    <text evidence="1 2">Belongs to the metallophosphoesterase superfamily. YfcE family.</text>
</comment>
<dbReference type="OrthoDB" id="9785951at2"/>
<gene>
    <name evidence="4" type="ordered locus">Daes_0730</name>
</gene>
<dbReference type="EC" id="3.1.4.-" evidence="2"/>
<accession>E6VZN3</accession>
<dbReference type="SUPFAM" id="SSF56300">
    <property type="entry name" value="Metallo-dependent phosphatases"/>
    <property type="match status" value="1"/>
</dbReference>
<dbReference type="eggNOG" id="COG0622">
    <property type="taxonomic scope" value="Bacteria"/>
</dbReference>
<dbReference type="Gene3D" id="3.60.21.10">
    <property type="match status" value="1"/>
</dbReference>
<dbReference type="STRING" id="643562.Daes_0730"/>
<dbReference type="AlphaFoldDB" id="E6VZN3"/>
<protein>
    <recommendedName>
        <fullName evidence="2">Phosphoesterase</fullName>
        <ecNumber evidence="2">3.1.4.-</ecNumber>
    </recommendedName>
</protein>
<dbReference type="GO" id="GO:0046872">
    <property type="term" value="F:metal ion binding"/>
    <property type="evidence" value="ECO:0007669"/>
    <property type="project" value="UniProtKB-KW"/>
</dbReference>
<evidence type="ECO:0000313" key="4">
    <source>
        <dbReference type="EMBL" id="ADU61747.1"/>
    </source>
</evidence>
<reference evidence="4 5" key="2">
    <citation type="journal article" date="2014" name="Genome Announc.">
        <title>Complete Genome Sequence of the Subsurface, Mesophilic Sulfate-Reducing Bacterium Desulfovibrio aespoeensis Aspo-2.</title>
        <authorList>
            <person name="Pedersen K."/>
            <person name="Bengtsson A."/>
            <person name="Edlund J."/>
            <person name="Rabe L."/>
            <person name="Hazen T."/>
            <person name="Chakraborty R."/>
            <person name="Goodwin L."/>
            <person name="Shapiro N."/>
        </authorList>
    </citation>
    <scope>NUCLEOTIDE SEQUENCE [LARGE SCALE GENOMIC DNA]</scope>
    <source>
        <strain evidence="5">ATCC 700646 / DSM 10631 / Aspo-2</strain>
    </source>
</reference>
<dbReference type="InterPro" id="IPR029052">
    <property type="entry name" value="Metallo-depent_PP-like"/>
</dbReference>
<dbReference type="GO" id="GO:0016787">
    <property type="term" value="F:hydrolase activity"/>
    <property type="evidence" value="ECO:0007669"/>
    <property type="project" value="UniProtKB-UniRule"/>
</dbReference>
<reference evidence="5" key="1">
    <citation type="submission" date="2010-12" db="EMBL/GenBank/DDBJ databases">
        <title>Complete sequence of Desulfovibrio aespoeensis Aspo-2.</title>
        <authorList>
            <consortium name="US DOE Joint Genome Institute"/>
            <person name="Lucas S."/>
            <person name="Copeland A."/>
            <person name="Lapidus A."/>
            <person name="Cheng J.-F."/>
            <person name="Goodwin L."/>
            <person name="Pitluck S."/>
            <person name="Chertkov O."/>
            <person name="Misra M."/>
            <person name="Detter J.C."/>
            <person name="Han C."/>
            <person name="Tapia R."/>
            <person name="Land M."/>
            <person name="Hauser L."/>
            <person name="Kyrpides N."/>
            <person name="Ivanova N."/>
            <person name="Ovchinnikova G."/>
            <person name="Pedersen K."/>
            <person name="Jagevall S."/>
            <person name="Hazen T."/>
            <person name="Woyke T."/>
        </authorList>
    </citation>
    <scope>NUCLEOTIDE SEQUENCE [LARGE SCALE GENOMIC DNA]</scope>
    <source>
        <strain evidence="5">ATCC 700646 / DSM 10631 / Aspo-2</strain>
    </source>
</reference>
<dbReference type="Proteomes" id="UP000002191">
    <property type="component" value="Chromosome"/>
</dbReference>